<dbReference type="PROSITE" id="PS50181">
    <property type="entry name" value="FBOX"/>
    <property type="match status" value="1"/>
</dbReference>
<evidence type="ECO:0000313" key="3">
    <source>
        <dbReference type="Proteomes" id="UP000077266"/>
    </source>
</evidence>
<feature type="domain" description="F-box" evidence="1">
    <location>
        <begin position="227"/>
        <end position="274"/>
    </location>
</feature>
<evidence type="ECO:0000259" key="1">
    <source>
        <dbReference type="PROSITE" id="PS50181"/>
    </source>
</evidence>
<dbReference type="AlphaFoldDB" id="A0A165H2Z8"/>
<dbReference type="Pfam" id="PF12937">
    <property type="entry name" value="F-box-like"/>
    <property type="match status" value="1"/>
</dbReference>
<dbReference type="EMBL" id="KV426028">
    <property type="protein sequence ID" value="KZV91381.1"/>
    <property type="molecule type" value="Genomic_DNA"/>
</dbReference>
<reference evidence="2 3" key="1">
    <citation type="journal article" date="2016" name="Mol. Biol. Evol.">
        <title>Comparative Genomics of Early-Diverging Mushroom-Forming Fungi Provides Insights into the Origins of Lignocellulose Decay Capabilities.</title>
        <authorList>
            <person name="Nagy L.G."/>
            <person name="Riley R."/>
            <person name="Tritt A."/>
            <person name="Adam C."/>
            <person name="Daum C."/>
            <person name="Floudas D."/>
            <person name="Sun H."/>
            <person name="Yadav J.S."/>
            <person name="Pangilinan J."/>
            <person name="Larsson K.H."/>
            <person name="Matsuura K."/>
            <person name="Barry K."/>
            <person name="Labutti K."/>
            <person name="Kuo R."/>
            <person name="Ohm R.A."/>
            <person name="Bhattacharya S.S."/>
            <person name="Shirouzu T."/>
            <person name="Yoshinaga Y."/>
            <person name="Martin F.M."/>
            <person name="Grigoriev I.V."/>
            <person name="Hibbett D.S."/>
        </authorList>
    </citation>
    <scope>NUCLEOTIDE SEQUENCE [LARGE SCALE GENOMIC DNA]</scope>
    <source>
        <strain evidence="2 3">HHB12029</strain>
    </source>
</reference>
<evidence type="ECO:0000313" key="2">
    <source>
        <dbReference type="EMBL" id="KZV91381.1"/>
    </source>
</evidence>
<name>A0A165H2Z8_EXIGL</name>
<dbReference type="Proteomes" id="UP000077266">
    <property type="component" value="Unassembled WGS sequence"/>
</dbReference>
<dbReference type="InterPro" id="IPR036047">
    <property type="entry name" value="F-box-like_dom_sf"/>
</dbReference>
<keyword evidence="3" id="KW-1185">Reference proteome</keyword>
<proteinExistence type="predicted"/>
<accession>A0A165H2Z8</accession>
<dbReference type="SMART" id="SM00256">
    <property type="entry name" value="FBOX"/>
    <property type="match status" value="1"/>
</dbReference>
<dbReference type="InterPro" id="IPR001810">
    <property type="entry name" value="F-box_dom"/>
</dbReference>
<protein>
    <recommendedName>
        <fullName evidence="1">F-box domain-containing protein</fullName>
    </recommendedName>
</protein>
<dbReference type="InParanoid" id="A0A165H2Z8"/>
<gene>
    <name evidence="2" type="ORF">EXIGLDRAFT_750141</name>
</gene>
<sequence length="632" mass="69519">MEMHVVSNILEYRKGWRRTWRKYQSRNSGSGKVKIASSTWYSAMQTSVRRCTKKSPGEFKLWMGMQALCDLPDPHPLWVVGCEVDAYVQREISAAGKYELEEGGDRNLIDIICVGIIDSARAARSAVAGVVVKQCADVQFGPDMAGSCGQIAPAAAHAGGNNTVSERKEIPDGAEDFVGEAIDGDITRIVTTQYGGNTGSDAALEGVENFGGRVSNMGLVCTLPQRTTAMPRVPNELLGEIASLLPLAARCRAVCVSRRWRAALLATPALWENISVTLEQDTAERWIPALQLLFRYNAGPLTLDIEWFYSPDPAYRALHDVYDLLAHHMSHIKSLSLGIPSLDGATISRPCSIARDIPIQELARRARISTGTNECDVTALLVLAIGFRLPNTESVTEGEYVMDNSLRPCERPIALRVKVNRGCPGVRDFVAMFPNAPSVKYSCADDANAIRRVLRSVEQPKAIEIFWSVPHIYLPWYTPSKEASGLSVRLDGQEVLVDVDIKALEIVLTSDDSDVVKALVPQMQKLLVPAELWALFSQQELLPDLDVTLLIRPRALDAWPTSPLRLRYLPKSIKTLTLAISRRTGADREAPNVLPADHLASFIGTVASPESLRLLVLQSHSLTVVHFRLQVL</sequence>
<organism evidence="2 3">
    <name type="scientific">Exidia glandulosa HHB12029</name>
    <dbReference type="NCBI Taxonomy" id="1314781"/>
    <lineage>
        <taxon>Eukaryota</taxon>
        <taxon>Fungi</taxon>
        <taxon>Dikarya</taxon>
        <taxon>Basidiomycota</taxon>
        <taxon>Agaricomycotina</taxon>
        <taxon>Agaricomycetes</taxon>
        <taxon>Auriculariales</taxon>
        <taxon>Exidiaceae</taxon>
        <taxon>Exidia</taxon>
    </lineage>
</organism>
<dbReference type="Gene3D" id="1.20.1280.50">
    <property type="match status" value="1"/>
</dbReference>
<dbReference type="SUPFAM" id="SSF81383">
    <property type="entry name" value="F-box domain"/>
    <property type="match status" value="1"/>
</dbReference>